<dbReference type="GO" id="GO:1990871">
    <property type="term" value="C:Vma12-Vma22 assembly complex"/>
    <property type="evidence" value="ECO:0007669"/>
    <property type="project" value="TreeGrafter"/>
</dbReference>
<dbReference type="InterPro" id="IPR040357">
    <property type="entry name" value="Vma22/CCDC115"/>
</dbReference>
<proteinExistence type="predicted"/>
<dbReference type="AlphaFoldDB" id="A0A0L0USP6"/>
<accession>A0A0L0USP6</accession>
<dbReference type="PANTHER" id="PTHR31996">
    <property type="entry name" value="COILED-COIL DOMAIN-CONTAINING PROTEIN 115"/>
    <property type="match status" value="1"/>
</dbReference>
<dbReference type="Pfam" id="PF21730">
    <property type="entry name" value="Vma22_CCDC115"/>
    <property type="match status" value="1"/>
</dbReference>
<dbReference type="GO" id="GO:0070072">
    <property type="term" value="P:vacuolar proton-transporting V-type ATPase complex assembly"/>
    <property type="evidence" value="ECO:0007669"/>
    <property type="project" value="InterPro"/>
</dbReference>
<evidence type="ECO:0000313" key="3">
    <source>
        <dbReference type="EMBL" id="KNE89951.1"/>
    </source>
</evidence>
<dbReference type="OrthoDB" id="2507707at2759"/>
<dbReference type="EMBL" id="AJIL01000286">
    <property type="protein sequence ID" value="KNE89951.1"/>
    <property type="molecule type" value="Genomic_DNA"/>
</dbReference>
<gene>
    <name evidence="3" type="ORF">PSTG_16596</name>
</gene>
<dbReference type="STRING" id="1165861.A0A0L0USP6"/>
<evidence type="ECO:0000313" key="4">
    <source>
        <dbReference type="Proteomes" id="UP000054564"/>
    </source>
</evidence>
<sequence>MPGSTEFQQSPKSTRVLDHYLLDYLDLLNQYNLGYEDLQFHIQGAFLNLSKSKVILGPSRIGPNSYDLTPRLPTKTILIERSDMISLDKDLDRLKMIENNRPFRVVSNQYEYPATENPQIPSSSEVSVDSTMGHGNGLRKRNTEVVSIQSNVVAQEQDHQNQTRLFSKEIPDPILQFTALPPPPLKTAQTGFSDTLDDLIRLANLRSILVQLHKIVVDNHPTT</sequence>
<evidence type="ECO:0000256" key="1">
    <source>
        <dbReference type="ARBA" id="ARBA00093634"/>
    </source>
</evidence>
<dbReference type="GO" id="GO:0051082">
    <property type="term" value="F:unfolded protein binding"/>
    <property type="evidence" value="ECO:0007669"/>
    <property type="project" value="TreeGrafter"/>
</dbReference>
<name>A0A0L0USP6_9BASI</name>
<comment type="caution">
    <text evidence="3">The sequence shown here is derived from an EMBL/GenBank/DDBJ whole genome shotgun (WGS) entry which is preliminary data.</text>
</comment>
<evidence type="ECO:0000256" key="2">
    <source>
        <dbReference type="SAM" id="MobiDB-lite"/>
    </source>
</evidence>
<dbReference type="Proteomes" id="UP000054564">
    <property type="component" value="Unassembled WGS sequence"/>
</dbReference>
<keyword evidence="4" id="KW-1185">Reference proteome</keyword>
<protein>
    <recommendedName>
        <fullName evidence="1">Vacuolar ATPase assembly protein VMA22</fullName>
    </recommendedName>
</protein>
<organism evidence="3 4">
    <name type="scientific">Puccinia striiformis f. sp. tritici PST-78</name>
    <dbReference type="NCBI Taxonomy" id="1165861"/>
    <lineage>
        <taxon>Eukaryota</taxon>
        <taxon>Fungi</taxon>
        <taxon>Dikarya</taxon>
        <taxon>Basidiomycota</taxon>
        <taxon>Pucciniomycotina</taxon>
        <taxon>Pucciniomycetes</taxon>
        <taxon>Pucciniales</taxon>
        <taxon>Pucciniaceae</taxon>
        <taxon>Puccinia</taxon>
    </lineage>
</organism>
<dbReference type="PANTHER" id="PTHR31996:SF2">
    <property type="entry name" value="COILED-COIL DOMAIN-CONTAINING PROTEIN 115"/>
    <property type="match status" value="1"/>
</dbReference>
<reference evidence="4" key="1">
    <citation type="submission" date="2014-03" db="EMBL/GenBank/DDBJ databases">
        <title>The Genome Sequence of Puccinia striiformis f. sp. tritici PST-78.</title>
        <authorList>
            <consortium name="The Broad Institute Genome Sequencing Platform"/>
            <person name="Cuomo C."/>
            <person name="Hulbert S."/>
            <person name="Chen X."/>
            <person name="Walker B."/>
            <person name="Young S.K."/>
            <person name="Zeng Q."/>
            <person name="Gargeya S."/>
            <person name="Fitzgerald M."/>
            <person name="Haas B."/>
            <person name="Abouelleil A."/>
            <person name="Alvarado L."/>
            <person name="Arachchi H.M."/>
            <person name="Berlin A.M."/>
            <person name="Chapman S.B."/>
            <person name="Goldberg J."/>
            <person name="Griggs A."/>
            <person name="Gujja S."/>
            <person name="Hansen M."/>
            <person name="Howarth C."/>
            <person name="Imamovic A."/>
            <person name="Larimer J."/>
            <person name="McCowan C."/>
            <person name="Montmayeur A."/>
            <person name="Murphy C."/>
            <person name="Neiman D."/>
            <person name="Pearson M."/>
            <person name="Priest M."/>
            <person name="Roberts A."/>
            <person name="Saif S."/>
            <person name="Shea T."/>
            <person name="Sisk P."/>
            <person name="Sykes S."/>
            <person name="Wortman J."/>
            <person name="Nusbaum C."/>
            <person name="Birren B."/>
        </authorList>
    </citation>
    <scope>NUCLEOTIDE SEQUENCE [LARGE SCALE GENOMIC DNA]</scope>
    <source>
        <strain evidence="4">race PST-78</strain>
    </source>
</reference>
<feature type="compositionally biased region" description="Polar residues" evidence="2">
    <location>
        <begin position="115"/>
        <end position="130"/>
    </location>
</feature>
<feature type="region of interest" description="Disordered" evidence="2">
    <location>
        <begin position="115"/>
        <end position="138"/>
    </location>
</feature>